<dbReference type="Proteomes" id="UP000463470">
    <property type="component" value="Unassembled WGS sequence"/>
</dbReference>
<keyword evidence="5 7" id="KW-0472">Membrane</keyword>
<evidence type="ECO:0000256" key="4">
    <source>
        <dbReference type="ARBA" id="ARBA00022989"/>
    </source>
</evidence>
<feature type="domain" description="MacB-like periplasmic core" evidence="9">
    <location>
        <begin position="22"/>
        <end position="238"/>
    </location>
</feature>
<keyword evidence="2" id="KW-1003">Cell membrane</keyword>
<dbReference type="GO" id="GO:0005886">
    <property type="term" value="C:plasma membrane"/>
    <property type="evidence" value="ECO:0007669"/>
    <property type="project" value="UniProtKB-SubCell"/>
</dbReference>
<dbReference type="PANTHER" id="PTHR30572:SF4">
    <property type="entry name" value="ABC TRANSPORTER PERMEASE YTRF"/>
    <property type="match status" value="1"/>
</dbReference>
<evidence type="ECO:0000256" key="7">
    <source>
        <dbReference type="SAM" id="Phobius"/>
    </source>
</evidence>
<evidence type="ECO:0000259" key="8">
    <source>
        <dbReference type="Pfam" id="PF02687"/>
    </source>
</evidence>
<evidence type="ECO:0000256" key="6">
    <source>
        <dbReference type="ARBA" id="ARBA00038076"/>
    </source>
</evidence>
<sequence>MSPLQIIIASLFRRPGKSLPILLGFAVCWATLFSLITLSDGATQAAQRETVQAGNMIQVTTPSASIAFAYAGIPVTSGVAVSDPTLPPDALERMSGTGRLLPKLVTPGRINGKKALIVGANMADEMDVKKGWRFIEETLIPEERPMNGAREQGLFYVGSTAAETLQLRPGSPLRITGEKGVILDGIVGAVFAASGDVEDRLIFTDLDWLQRSLGKEKTLTFVEIQSERDGAEAARLLQERLGPSVAVQADANPGASSSRREMAASLQRFTSLVGVTVLTISSLLLFVTMTGAIEERRSELGLLFALGFRPSHVRRLLIGEGVLLAGTGAVAGALIGYGLAVALAPMVIGAGIPLPFPALPMAGGTCLALLLGALAAFRPASRAAVREPAEAFR</sequence>
<dbReference type="EMBL" id="WXEY01000001">
    <property type="protein sequence ID" value="MZP28286.1"/>
    <property type="molecule type" value="Genomic_DNA"/>
</dbReference>
<feature type="transmembrane region" description="Helical" evidence="7">
    <location>
        <begin position="322"/>
        <end position="352"/>
    </location>
</feature>
<feature type="transmembrane region" description="Helical" evidence="7">
    <location>
        <begin position="358"/>
        <end position="377"/>
    </location>
</feature>
<proteinExistence type="inferred from homology"/>
<evidence type="ECO:0000256" key="5">
    <source>
        <dbReference type="ARBA" id="ARBA00023136"/>
    </source>
</evidence>
<organism evidence="10 11">
    <name type="scientific">Heliomicrobium undosum</name>
    <dbReference type="NCBI Taxonomy" id="121734"/>
    <lineage>
        <taxon>Bacteria</taxon>
        <taxon>Bacillati</taxon>
        <taxon>Bacillota</taxon>
        <taxon>Clostridia</taxon>
        <taxon>Eubacteriales</taxon>
        <taxon>Heliobacteriaceae</taxon>
        <taxon>Heliomicrobium</taxon>
    </lineage>
</organism>
<name>A0A845KYY5_9FIRM</name>
<reference evidence="10 11" key="1">
    <citation type="submission" date="2020-01" db="EMBL/GenBank/DDBJ databases">
        <title>Whole-genome sequence of Heliobacterium undosum DSM 13378.</title>
        <authorList>
            <person name="Kyndt J.A."/>
            <person name="Meyer T.E."/>
        </authorList>
    </citation>
    <scope>NUCLEOTIDE SEQUENCE [LARGE SCALE GENOMIC DNA]</scope>
    <source>
        <strain evidence="10 11">DSM 13378</strain>
    </source>
</reference>
<comment type="caution">
    <text evidence="10">The sequence shown here is derived from an EMBL/GenBank/DDBJ whole genome shotgun (WGS) entry which is preliminary data.</text>
</comment>
<dbReference type="RefSeq" id="WP_161253412.1">
    <property type="nucleotide sequence ID" value="NZ_WXEY01000001.1"/>
</dbReference>
<evidence type="ECO:0000256" key="2">
    <source>
        <dbReference type="ARBA" id="ARBA00022475"/>
    </source>
</evidence>
<feature type="transmembrane region" description="Helical" evidence="7">
    <location>
        <begin position="21"/>
        <end position="38"/>
    </location>
</feature>
<dbReference type="Pfam" id="PF02687">
    <property type="entry name" value="FtsX"/>
    <property type="match status" value="1"/>
</dbReference>
<dbReference type="InterPro" id="IPR050250">
    <property type="entry name" value="Macrolide_Exporter_MacB"/>
</dbReference>
<comment type="similarity">
    <text evidence="6">Belongs to the ABC-4 integral membrane protein family.</text>
</comment>
<dbReference type="GO" id="GO:0022857">
    <property type="term" value="F:transmembrane transporter activity"/>
    <property type="evidence" value="ECO:0007669"/>
    <property type="project" value="TreeGrafter"/>
</dbReference>
<accession>A0A845KYY5</accession>
<gene>
    <name evidence="10" type="ORF">GTO91_00925</name>
</gene>
<dbReference type="InterPro" id="IPR025857">
    <property type="entry name" value="MacB_PCD"/>
</dbReference>
<dbReference type="PANTHER" id="PTHR30572">
    <property type="entry name" value="MEMBRANE COMPONENT OF TRANSPORTER-RELATED"/>
    <property type="match status" value="1"/>
</dbReference>
<evidence type="ECO:0000256" key="1">
    <source>
        <dbReference type="ARBA" id="ARBA00004651"/>
    </source>
</evidence>
<keyword evidence="3 7" id="KW-0812">Transmembrane</keyword>
<evidence type="ECO:0000256" key="3">
    <source>
        <dbReference type="ARBA" id="ARBA00022692"/>
    </source>
</evidence>
<keyword evidence="11" id="KW-1185">Reference proteome</keyword>
<dbReference type="AlphaFoldDB" id="A0A845KYY5"/>
<dbReference type="Pfam" id="PF12704">
    <property type="entry name" value="MacB_PCD"/>
    <property type="match status" value="1"/>
</dbReference>
<evidence type="ECO:0000259" key="9">
    <source>
        <dbReference type="Pfam" id="PF12704"/>
    </source>
</evidence>
<dbReference type="OrthoDB" id="2080559at2"/>
<comment type="subcellular location">
    <subcellularLocation>
        <location evidence="1">Cell membrane</location>
        <topology evidence="1">Multi-pass membrane protein</topology>
    </subcellularLocation>
</comment>
<dbReference type="InterPro" id="IPR003838">
    <property type="entry name" value="ABC3_permease_C"/>
</dbReference>
<protein>
    <submittedName>
        <fullName evidence="10">FtsX-like permease family protein</fullName>
    </submittedName>
</protein>
<evidence type="ECO:0000313" key="11">
    <source>
        <dbReference type="Proteomes" id="UP000463470"/>
    </source>
</evidence>
<evidence type="ECO:0000313" key="10">
    <source>
        <dbReference type="EMBL" id="MZP28286.1"/>
    </source>
</evidence>
<feature type="transmembrane region" description="Helical" evidence="7">
    <location>
        <begin position="269"/>
        <end position="293"/>
    </location>
</feature>
<feature type="domain" description="ABC3 transporter permease C-terminal" evidence="8">
    <location>
        <begin position="272"/>
        <end position="384"/>
    </location>
</feature>
<keyword evidence="4 7" id="KW-1133">Transmembrane helix</keyword>